<dbReference type="InterPro" id="IPR029045">
    <property type="entry name" value="ClpP/crotonase-like_dom_sf"/>
</dbReference>
<dbReference type="PANTHER" id="PTHR11941:SF54">
    <property type="entry name" value="ENOYL-COA HYDRATASE, MITOCHONDRIAL"/>
    <property type="match status" value="1"/>
</dbReference>
<dbReference type="SUPFAM" id="SSF52096">
    <property type="entry name" value="ClpP/crotonase"/>
    <property type="match status" value="1"/>
</dbReference>
<dbReference type="InterPro" id="IPR001753">
    <property type="entry name" value="Enoyl-CoA_hydra/iso"/>
</dbReference>
<evidence type="ECO:0000313" key="3">
    <source>
        <dbReference type="EMBL" id="KRR11555.1"/>
    </source>
</evidence>
<dbReference type="PANTHER" id="PTHR11941">
    <property type="entry name" value="ENOYL-COA HYDRATASE-RELATED"/>
    <property type="match status" value="1"/>
</dbReference>
<name>A0A0R3M253_9BRAD</name>
<dbReference type="Gene3D" id="3.90.226.10">
    <property type="entry name" value="2-enoyl-CoA Hydratase, Chain A, domain 1"/>
    <property type="match status" value="1"/>
</dbReference>
<evidence type="ECO:0000256" key="2">
    <source>
        <dbReference type="RuleBase" id="RU003707"/>
    </source>
</evidence>
<sequence length="262" mass="28113">MTTIRFERDGAVGNIVLANPPFNRLDLRFAEALRVAVRQASESDIRVLVIRSEGPHFSFGGEVREWPGRDVNWFRTFVADVNVSYRAIEMLKVPTVAVVQGIAFGGGFELALACDFLVAADNAVFRCVEVTTAMLPIAGALQRIAERVGRARASRFAMLGEPISGREAGELGIATHVVPEKDLTATAAALAKQLATGPTRSYAATRTLLKAWSSGGVAAADLVMLDVAMELYDGPDAQRGFASTADAFNKDIEPPTLVFEGK</sequence>
<protein>
    <submittedName>
        <fullName evidence="3">Enoyl-CoA hydratase</fullName>
    </submittedName>
</protein>
<accession>A0A0R3M253</accession>
<evidence type="ECO:0000313" key="4">
    <source>
        <dbReference type="Proteomes" id="UP000051913"/>
    </source>
</evidence>
<evidence type="ECO:0000256" key="1">
    <source>
        <dbReference type="ARBA" id="ARBA00005254"/>
    </source>
</evidence>
<dbReference type="RefSeq" id="WP_057849585.1">
    <property type="nucleotide sequence ID" value="NZ_LLXX01000038.1"/>
</dbReference>
<proteinExistence type="inferred from homology"/>
<keyword evidence="4" id="KW-1185">Reference proteome</keyword>
<dbReference type="PROSITE" id="PS00166">
    <property type="entry name" value="ENOYL_COA_HYDRATASE"/>
    <property type="match status" value="1"/>
</dbReference>
<organism evidence="3 4">
    <name type="scientific">Bradyrhizobium valentinum</name>
    <dbReference type="NCBI Taxonomy" id="1518501"/>
    <lineage>
        <taxon>Bacteria</taxon>
        <taxon>Pseudomonadati</taxon>
        <taxon>Pseudomonadota</taxon>
        <taxon>Alphaproteobacteria</taxon>
        <taxon>Hyphomicrobiales</taxon>
        <taxon>Nitrobacteraceae</taxon>
        <taxon>Bradyrhizobium</taxon>
    </lineage>
</organism>
<dbReference type="CDD" id="cd06558">
    <property type="entry name" value="crotonase-like"/>
    <property type="match status" value="1"/>
</dbReference>
<dbReference type="GO" id="GO:0006635">
    <property type="term" value="P:fatty acid beta-oxidation"/>
    <property type="evidence" value="ECO:0007669"/>
    <property type="project" value="TreeGrafter"/>
</dbReference>
<dbReference type="AlphaFoldDB" id="A0A0R3M253"/>
<dbReference type="GO" id="GO:0003824">
    <property type="term" value="F:catalytic activity"/>
    <property type="evidence" value="ECO:0007669"/>
    <property type="project" value="InterPro"/>
</dbReference>
<reference evidence="3 4" key="1">
    <citation type="submission" date="2014-03" db="EMBL/GenBank/DDBJ databases">
        <title>Bradyrhizobium valentinum sp. nov., isolated from effective nodules of Lupinus mariae-josephae, a lupine endemic of basic-lime soils in Eastern Spain.</title>
        <authorList>
            <person name="Duran D."/>
            <person name="Rey L."/>
            <person name="Navarro A."/>
            <person name="Busquets A."/>
            <person name="Imperial J."/>
            <person name="Ruiz-Argueso T."/>
        </authorList>
    </citation>
    <scope>NUCLEOTIDE SEQUENCE [LARGE SCALE GENOMIC DNA]</scope>
    <source>
        <strain evidence="3 4">LmjM3</strain>
    </source>
</reference>
<comment type="similarity">
    <text evidence="1 2">Belongs to the enoyl-CoA hydratase/isomerase family.</text>
</comment>
<dbReference type="InterPro" id="IPR018376">
    <property type="entry name" value="Enoyl-CoA_hyd/isom_CS"/>
</dbReference>
<dbReference type="EMBL" id="LLXX01000038">
    <property type="protein sequence ID" value="KRR11555.1"/>
    <property type="molecule type" value="Genomic_DNA"/>
</dbReference>
<comment type="caution">
    <text evidence="3">The sequence shown here is derived from an EMBL/GenBank/DDBJ whole genome shotgun (WGS) entry which is preliminary data.</text>
</comment>
<dbReference type="Pfam" id="PF00378">
    <property type="entry name" value="ECH_1"/>
    <property type="match status" value="1"/>
</dbReference>
<dbReference type="Proteomes" id="UP000051913">
    <property type="component" value="Unassembled WGS sequence"/>
</dbReference>
<gene>
    <name evidence="3" type="ORF">CP49_18150</name>
</gene>